<sequence length="123" mass="14014">MCVLYAQHLRYFASSVTENPVVEHTLINVFICGLVDGPVKTYMYQEDYHTLEKAIAYAEQEESSLRQCQASASNHRPTRRQETGGPEPMDLCYIESENSRSLESQANGKMPSLSEDWTLRTYA</sequence>
<protein>
    <submittedName>
        <fullName evidence="2">Uncharacterized protein</fullName>
    </submittedName>
</protein>
<dbReference type="AlphaFoldDB" id="A0AAV1T3G4"/>
<proteinExistence type="predicted"/>
<gene>
    <name evidence="3" type="ORF">PM001_LOCUS11777</name>
    <name evidence="2" type="ORF">PM001_LOCUS1302</name>
</gene>
<feature type="compositionally biased region" description="Polar residues" evidence="1">
    <location>
        <begin position="66"/>
        <end position="75"/>
    </location>
</feature>
<name>A0AAV1T3G4_9STRA</name>
<evidence type="ECO:0000313" key="4">
    <source>
        <dbReference type="Proteomes" id="UP001162060"/>
    </source>
</evidence>
<dbReference type="Proteomes" id="UP001162060">
    <property type="component" value="Unassembled WGS sequence"/>
</dbReference>
<feature type="region of interest" description="Disordered" evidence="1">
    <location>
        <begin position="66"/>
        <end position="92"/>
    </location>
</feature>
<dbReference type="EMBL" id="CAKLBY020000014">
    <property type="protein sequence ID" value="CAK7896753.1"/>
    <property type="molecule type" value="Genomic_DNA"/>
</dbReference>
<organism evidence="2 4">
    <name type="scientific">Peronospora matthiolae</name>
    <dbReference type="NCBI Taxonomy" id="2874970"/>
    <lineage>
        <taxon>Eukaryota</taxon>
        <taxon>Sar</taxon>
        <taxon>Stramenopiles</taxon>
        <taxon>Oomycota</taxon>
        <taxon>Peronosporomycetes</taxon>
        <taxon>Peronosporales</taxon>
        <taxon>Peronosporaceae</taxon>
        <taxon>Peronospora</taxon>
    </lineage>
</organism>
<evidence type="ECO:0000313" key="2">
    <source>
        <dbReference type="EMBL" id="CAK7896753.1"/>
    </source>
</evidence>
<reference evidence="2" key="1">
    <citation type="submission" date="2024-01" db="EMBL/GenBank/DDBJ databases">
        <authorList>
            <person name="Webb A."/>
        </authorList>
    </citation>
    <scope>NUCLEOTIDE SEQUENCE</scope>
    <source>
        <strain evidence="2">Pm1</strain>
    </source>
</reference>
<evidence type="ECO:0000313" key="3">
    <source>
        <dbReference type="EMBL" id="CAK7926627.1"/>
    </source>
</evidence>
<accession>A0AAV1T3G4</accession>
<dbReference type="EMBL" id="CAKLBY020000101">
    <property type="protein sequence ID" value="CAK7926627.1"/>
    <property type="molecule type" value="Genomic_DNA"/>
</dbReference>
<comment type="caution">
    <text evidence="2">The sequence shown here is derived from an EMBL/GenBank/DDBJ whole genome shotgun (WGS) entry which is preliminary data.</text>
</comment>
<evidence type="ECO:0000256" key="1">
    <source>
        <dbReference type="SAM" id="MobiDB-lite"/>
    </source>
</evidence>